<evidence type="ECO:0000313" key="2">
    <source>
        <dbReference type="Proteomes" id="UP001652628"/>
    </source>
</evidence>
<dbReference type="AlphaFoldDB" id="A0AB40DHN1"/>
<dbReference type="RefSeq" id="XP_065722256.2">
    <property type="nucleotide sequence ID" value="XM_065866184.2"/>
</dbReference>
<dbReference type="Proteomes" id="UP001652628">
    <property type="component" value="Chromosome 3"/>
</dbReference>
<feature type="region of interest" description="Disordered" evidence="1">
    <location>
        <begin position="1"/>
        <end position="80"/>
    </location>
</feature>
<evidence type="ECO:0000313" key="3">
    <source>
        <dbReference type="RefSeq" id="XP_065722256.2"/>
    </source>
</evidence>
<keyword evidence="2" id="KW-1185">Reference proteome</keyword>
<organism evidence="2 3">
    <name type="scientific">Drosophila suzukii</name>
    <name type="common">Spotted-wing drosophila fruit fly</name>
    <dbReference type="NCBI Taxonomy" id="28584"/>
    <lineage>
        <taxon>Eukaryota</taxon>
        <taxon>Metazoa</taxon>
        <taxon>Ecdysozoa</taxon>
        <taxon>Arthropoda</taxon>
        <taxon>Hexapoda</taxon>
        <taxon>Insecta</taxon>
        <taxon>Pterygota</taxon>
        <taxon>Neoptera</taxon>
        <taxon>Endopterygota</taxon>
        <taxon>Diptera</taxon>
        <taxon>Brachycera</taxon>
        <taxon>Muscomorpha</taxon>
        <taxon>Ephydroidea</taxon>
        <taxon>Drosophilidae</taxon>
        <taxon>Drosophila</taxon>
        <taxon>Sophophora</taxon>
    </lineage>
</organism>
<sequence length="165" mass="20148">MDESLNLSVRGIQHPLDESEEVQEEEEQEEEEAEEEEVEEEEVEEEEVELEELEEMEEDVDIEEEMEMEEMEEEEEEEGVDELFLEEVVELEDGTRLLYFFRKIYRFVRSTFFMTTYVEQKPTEYFTGFSNMHLVHQIKSDRQVNLYRFYHLTLYFRAFRSTTLS</sequence>
<feature type="compositionally biased region" description="Acidic residues" evidence="1">
    <location>
        <begin position="18"/>
        <end position="80"/>
    </location>
</feature>
<accession>A0AB40DHN1</accession>
<evidence type="ECO:0000256" key="1">
    <source>
        <dbReference type="SAM" id="MobiDB-lite"/>
    </source>
</evidence>
<name>A0AB40DHN1_DROSZ</name>
<reference evidence="3" key="1">
    <citation type="submission" date="2025-08" db="UniProtKB">
        <authorList>
            <consortium name="RefSeq"/>
        </authorList>
    </citation>
    <scope>IDENTIFICATION</scope>
</reference>
<gene>
    <name evidence="3" type="primary">LOC108019480</name>
</gene>
<protein>
    <submittedName>
        <fullName evidence="3">Proline-, glutamic acid- and leucine-rich protein 1</fullName>
    </submittedName>
</protein>
<dbReference type="GeneID" id="108019480"/>
<proteinExistence type="predicted"/>